<organism evidence="2 3">
    <name type="scientific">Frankliniella fusca</name>
    <dbReference type="NCBI Taxonomy" id="407009"/>
    <lineage>
        <taxon>Eukaryota</taxon>
        <taxon>Metazoa</taxon>
        <taxon>Ecdysozoa</taxon>
        <taxon>Arthropoda</taxon>
        <taxon>Hexapoda</taxon>
        <taxon>Insecta</taxon>
        <taxon>Pterygota</taxon>
        <taxon>Neoptera</taxon>
        <taxon>Paraneoptera</taxon>
        <taxon>Thysanoptera</taxon>
        <taxon>Terebrantia</taxon>
        <taxon>Thripoidea</taxon>
        <taxon>Thripidae</taxon>
        <taxon>Frankliniella</taxon>
    </lineage>
</organism>
<reference evidence="2" key="1">
    <citation type="submission" date="2021-07" db="EMBL/GenBank/DDBJ databases">
        <authorList>
            <person name="Catto M.A."/>
            <person name="Jacobson A."/>
            <person name="Kennedy G."/>
            <person name="Labadie P."/>
            <person name="Hunt B.G."/>
            <person name="Srinivasan R."/>
        </authorList>
    </citation>
    <scope>NUCLEOTIDE SEQUENCE</scope>
    <source>
        <strain evidence="2">PL_HMW_Pooled</strain>
        <tissue evidence="2">Head</tissue>
    </source>
</reference>
<feature type="region of interest" description="Disordered" evidence="1">
    <location>
        <begin position="75"/>
        <end position="95"/>
    </location>
</feature>
<reference evidence="2" key="2">
    <citation type="journal article" date="2023" name="BMC Genomics">
        <title>Pest status, molecular evolution, and epigenetic factors derived from the genome assembly of Frankliniella fusca, a thysanopteran phytovirus vector.</title>
        <authorList>
            <person name="Catto M.A."/>
            <person name="Labadie P.E."/>
            <person name="Jacobson A.L."/>
            <person name="Kennedy G.G."/>
            <person name="Srinivasan R."/>
            <person name="Hunt B.G."/>
        </authorList>
    </citation>
    <scope>NUCLEOTIDE SEQUENCE</scope>
    <source>
        <strain evidence="2">PL_HMW_Pooled</strain>
    </source>
</reference>
<name>A0AAE1LGY4_9NEOP</name>
<dbReference type="Proteomes" id="UP001219518">
    <property type="component" value="Unassembled WGS sequence"/>
</dbReference>
<gene>
    <name evidence="2" type="ORF">KUF71_008442</name>
</gene>
<evidence type="ECO:0000313" key="3">
    <source>
        <dbReference type="Proteomes" id="UP001219518"/>
    </source>
</evidence>
<sequence length="95" mass="11038">MRVCLPGKNKDQIRLIRKKYSSFDDKALFTALEHAMERNGSDDEDEEDARGRPSFDFDDFSINDEFISADIQREFEEDHDSPISFTSPAVLPYEE</sequence>
<evidence type="ECO:0000256" key="1">
    <source>
        <dbReference type="SAM" id="MobiDB-lite"/>
    </source>
</evidence>
<dbReference type="EMBL" id="JAHWGI010000975">
    <property type="protein sequence ID" value="KAK3919293.1"/>
    <property type="molecule type" value="Genomic_DNA"/>
</dbReference>
<keyword evidence="3" id="KW-1185">Reference proteome</keyword>
<feature type="region of interest" description="Disordered" evidence="1">
    <location>
        <begin position="35"/>
        <end position="59"/>
    </location>
</feature>
<protein>
    <submittedName>
        <fullName evidence="2">Malate:quinone oxidoreductase</fullName>
    </submittedName>
</protein>
<comment type="caution">
    <text evidence="2">The sequence shown here is derived from an EMBL/GenBank/DDBJ whole genome shotgun (WGS) entry which is preliminary data.</text>
</comment>
<proteinExistence type="predicted"/>
<dbReference type="AlphaFoldDB" id="A0AAE1LGY4"/>
<accession>A0AAE1LGY4</accession>
<evidence type="ECO:0000313" key="2">
    <source>
        <dbReference type="EMBL" id="KAK3919293.1"/>
    </source>
</evidence>